<dbReference type="Pfam" id="PF00083">
    <property type="entry name" value="Sugar_tr"/>
    <property type="match status" value="1"/>
</dbReference>
<evidence type="ECO:0000259" key="11">
    <source>
        <dbReference type="PROSITE" id="PS50850"/>
    </source>
</evidence>
<comment type="caution">
    <text evidence="12">The sequence shown here is derived from an EMBL/GenBank/DDBJ whole genome shotgun (WGS) entry which is preliminary data.</text>
</comment>
<feature type="transmembrane region" description="Helical" evidence="10">
    <location>
        <begin position="335"/>
        <end position="356"/>
    </location>
</feature>
<evidence type="ECO:0000256" key="6">
    <source>
        <dbReference type="ARBA" id="ARBA00022692"/>
    </source>
</evidence>
<dbReference type="OrthoDB" id="9784658at2"/>
<keyword evidence="7 10" id="KW-1133">Transmembrane helix</keyword>
<keyword evidence="13" id="KW-1185">Reference proteome</keyword>
<keyword evidence="3 9" id="KW-0813">Transport</keyword>
<keyword evidence="6 10" id="KW-0812">Transmembrane</keyword>
<dbReference type="PANTHER" id="PTHR48020">
    <property type="entry name" value="PROTON MYO-INOSITOL COTRANSPORTER"/>
    <property type="match status" value="1"/>
</dbReference>
<feature type="transmembrane region" description="Helical" evidence="10">
    <location>
        <begin position="28"/>
        <end position="47"/>
    </location>
</feature>
<feature type="transmembrane region" description="Helical" evidence="10">
    <location>
        <begin position="158"/>
        <end position="176"/>
    </location>
</feature>
<name>A0A366FM70_9HYPH</name>
<dbReference type="PANTHER" id="PTHR48020:SF12">
    <property type="entry name" value="PROTON MYO-INOSITOL COTRANSPORTER"/>
    <property type="match status" value="1"/>
</dbReference>
<dbReference type="FunFam" id="1.20.1250.20:FF:000218">
    <property type="entry name" value="facilitated trehalose transporter Tret1"/>
    <property type="match status" value="1"/>
</dbReference>
<dbReference type="InterPro" id="IPR005828">
    <property type="entry name" value="MFS_sugar_transport-like"/>
</dbReference>
<dbReference type="RefSeq" id="WP_113888614.1">
    <property type="nucleotide sequence ID" value="NZ_QNRK01000007.1"/>
</dbReference>
<feature type="transmembrane region" description="Helical" evidence="10">
    <location>
        <begin position="124"/>
        <end position="146"/>
    </location>
</feature>
<feature type="domain" description="Major facilitator superfamily (MFS) profile" evidence="11">
    <location>
        <begin position="34"/>
        <end position="462"/>
    </location>
</feature>
<feature type="transmembrane region" description="Helical" evidence="10">
    <location>
        <begin position="188"/>
        <end position="208"/>
    </location>
</feature>
<keyword evidence="4" id="KW-1003">Cell membrane</keyword>
<dbReference type="GO" id="GO:0005886">
    <property type="term" value="C:plasma membrane"/>
    <property type="evidence" value="ECO:0007669"/>
    <property type="project" value="UniProtKB-SubCell"/>
</dbReference>
<organism evidence="12 13">
    <name type="scientific">Roseiarcus fermentans</name>
    <dbReference type="NCBI Taxonomy" id="1473586"/>
    <lineage>
        <taxon>Bacteria</taxon>
        <taxon>Pseudomonadati</taxon>
        <taxon>Pseudomonadota</taxon>
        <taxon>Alphaproteobacteria</taxon>
        <taxon>Hyphomicrobiales</taxon>
        <taxon>Roseiarcaceae</taxon>
        <taxon>Roseiarcus</taxon>
    </lineage>
</organism>
<feature type="transmembrane region" description="Helical" evidence="10">
    <location>
        <begin position="437"/>
        <end position="456"/>
    </location>
</feature>
<dbReference type="SUPFAM" id="SSF103473">
    <property type="entry name" value="MFS general substrate transporter"/>
    <property type="match status" value="1"/>
</dbReference>
<dbReference type="PROSITE" id="PS00217">
    <property type="entry name" value="SUGAR_TRANSPORT_2"/>
    <property type="match status" value="1"/>
</dbReference>
<evidence type="ECO:0000256" key="2">
    <source>
        <dbReference type="ARBA" id="ARBA00010992"/>
    </source>
</evidence>
<dbReference type="InterPro" id="IPR005829">
    <property type="entry name" value="Sugar_transporter_CS"/>
</dbReference>
<dbReference type="Gene3D" id="1.20.1250.20">
    <property type="entry name" value="MFS general substrate transporter like domains"/>
    <property type="match status" value="1"/>
</dbReference>
<proteinExistence type="inferred from homology"/>
<dbReference type="GO" id="GO:0022857">
    <property type="term" value="F:transmembrane transporter activity"/>
    <property type="evidence" value="ECO:0007669"/>
    <property type="project" value="InterPro"/>
</dbReference>
<dbReference type="PRINTS" id="PR00171">
    <property type="entry name" value="SUGRTRNSPORT"/>
</dbReference>
<evidence type="ECO:0000256" key="7">
    <source>
        <dbReference type="ARBA" id="ARBA00022989"/>
    </source>
</evidence>
<dbReference type="EMBL" id="QNRK01000007">
    <property type="protein sequence ID" value="RBP15784.1"/>
    <property type="molecule type" value="Genomic_DNA"/>
</dbReference>
<dbReference type="NCBIfam" id="TIGR00879">
    <property type="entry name" value="SP"/>
    <property type="match status" value="1"/>
</dbReference>
<evidence type="ECO:0000313" key="13">
    <source>
        <dbReference type="Proteomes" id="UP000253529"/>
    </source>
</evidence>
<dbReference type="InterPro" id="IPR036259">
    <property type="entry name" value="MFS_trans_sf"/>
</dbReference>
<evidence type="ECO:0000313" key="12">
    <source>
        <dbReference type="EMBL" id="RBP15784.1"/>
    </source>
</evidence>
<comment type="subcellular location">
    <subcellularLocation>
        <location evidence="1">Cell membrane</location>
        <topology evidence="1">Multi-pass membrane protein</topology>
    </subcellularLocation>
</comment>
<dbReference type="InterPro" id="IPR020846">
    <property type="entry name" value="MFS_dom"/>
</dbReference>
<dbReference type="PROSITE" id="PS50850">
    <property type="entry name" value="MFS"/>
    <property type="match status" value="1"/>
</dbReference>
<keyword evidence="5" id="KW-0762">Sugar transport</keyword>
<comment type="similarity">
    <text evidence="2 9">Belongs to the major facilitator superfamily. Sugar transporter (TC 2.A.1.1) family.</text>
</comment>
<dbReference type="AlphaFoldDB" id="A0A366FM70"/>
<keyword evidence="8 10" id="KW-0472">Membrane</keyword>
<feature type="transmembrane region" description="Helical" evidence="10">
    <location>
        <begin position="67"/>
        <end position="88"/>
    </location>
</feature>
<evidence type="ECO:0000256" key="9">
    <source>
        <dbReference type="RuleBase" id="RU003346"/>
    </source>
</evidence>
<evidence type="ECO:0000256" key="3">
    <source>
        <dbReference type="ARBA" id="ARBA00022448"/>
    </source>
</evidence>
<feature type="transmembrane region" description="Helical" evidence="10">
    <location>
        <begin position="309"/>
        <end position="328"/>
    </location>
</feature>
<accession>A0A366FM70</accession>
<feature type="transmembrane region" description="Helical" evidence="10">
    <location>
        <begin position="270"/>
        <end position="289"/>
    </location>
</feature>
<evidence type="ECO:0000256" key="4">
    <source>
        <dbReference type="ARBA" id="ARBA00022475"/>
    </source>
</evidence>
<evidence type="ECO:0000256" key="5">
    <source>
        <dbReference type="ARBA" id="ARBA00022597"/>
    </source>
</evidence>
<protein>
    <submittedName>
        <fullName evidence="12">Sugar porter (SP) family MFS transporter</fullName>
    </submittedName>
</protein>
<evidence type="ECO:0000256" key="10">
    <source>
        <dbReference type="SAM" id="Phobius"/>
    </source>
</evidence>
<dbReference type="PROSITE" id="PS00216">
    <property type="entry name" value="SUGAR_TRANSPORT_1"/>
    <property type="match status" value="2"/>
</dbReference>
<evidence type="ECO:0000256" key="1">
    <source>
        <dbReference type="ARBA" id="ARBA00004651"/>
    </source>
</evidence>
<reference evidence="12 13" key="1">
    <citation type="submission" date="2018-06" db="EMBL/GenBank/DDBJ databases">
        <title>Genomic Encyclopedia of Type Strains, Phase IV (KMG-IV): sequencing the most valuable type-strain genomes for metagenomic binning, comparative biology and taxonomic classification.</title>
        <authorList>
            <person name="Goeker M."/>
        </authorList>
    </citation>
    <scope>NUCLEOTIDE SEQUENCE [LARGE SCALE GENOMIC DNA]</scope>
    <source>
        <strain evidence="12 13">DSM 24875</strain>
    </source>
</reference>
<evidence type="ECO:0000256" key="8">
    <source>
        <dbReference type="ARBA" id="ARBA00023136"/>
    </source>
</evidence>
<dbReference type="InterPro" id="IPR003663">
    <property type="entry name" value="Sugar/inositol_transpt"/>
</dbReference>
<sequence length="477" mass="50663">MADRRPPLASSSGAIGEPGDPVAGRLPLIWTISVILVVILAGGLFGYDQGVISGALLGIQKEFTLRSLALEIVTSWVTLGALFGSLAGGWTADHFGRKSALIAAAVLFVAGAAVEAFAPNVPVLLAGRLLVGFGVGVAAVAAPLYAAELAPAEQRGRFISSYQLAITVGIFLAYFVDEALAGAQGWRWMLGLSAAPGVMLLLAVLPAAESPRWLLKTGRVDDARRTLTKLRPGVDVEARLKAMEAALRTEDQTASWGDVFARRWRKPLQVGLGLAILQQITGINAIIYYSDRIFAEAGFTTPAAQTDATTWAIGAVNVLATFIAIAFIDRIGRRPLLLAGLVGMGVSLTAVGFAFLQLRAMGPGERGATGLVTLAALVVFIISFAFSLGPVTWTVINEIYPGVVRGRAVAVATAVNWGAAFLVSEFFLTLVTRIGDALTFWLFALFCALGFVWVYFRVPETRGRSLEQIERFWEAGP</sequence>
<gene>
    <name evidence="12" type="ORF">DFR50_10754</name>
</gene>
<feature type="transmembrane region" description="Helical" evidence="10">
    <location>
        <begin position="408"/>
        <end position="431"/>
    </location>
</feature>
<feature type="transmembrane region" description="Helical" evidence="10">
    <location>
        <begin position="368"/>
        <end position="396"/>
    </location>
</feature>
<dbReference type="Proteomes" id="UP000253529">
    <property type="component" value="Unassembled WGS sequence"/>
</dbReference>
<dbReference type="InterPro" id="IPR050814">
    <property type="entry name" value="Myo-inositol_Transporter"/>
</dbReference>